<dbReference type="InterPro" id="IPR029526">
    <property type="entry name" value="PGBD"/>
</dbReference>
<dbReference type="PANTHER" id="PTHR46599:SF3">
    <property type="entry name" value="PIGGYBAC TRANSPOSABLE ELEMENT-DERIVED PROTEIN 4"/>
    <property type="match status" value="1"/>
</dbReference>
<dbReference type="Proteomes" id="UP000228934">
    <property type="component" value="Unassembled WGS sequence"/>
</dbReference>
<evidence type="ECO:0000313" key="3">
    <source>
        <dbReference type="Proteomes" id="UP000228934"/>
    </source>
</evidence>
<dbReference type="EMBL" id="KV930859">
    <property type="protein sequence ID" value="PIO30102.1"/>
    <property type="molecule type" value="Genomic_DNA"/>
</dbReference>
<evidence type="ECO:0000313" key="2">
    <source>
        <dbReference type="EMBL" id="PIO30102.1"/>
    </source>
</evidence>
<evidence type="ECO:0000259" key="1">
    <source>
        <dbReference type="Pfam" id="PF13843"/>
    </source>
</evidence>
<feature type="non-terminal residue" evidence="2">
    <location>
        <position position="300"/>
    </location>
</feature>
<dbReference type="OrthoDB" id="5985989at2759"/>
<sequence>MASPISAVQAGEVASTTSVLQPPRRQRQACRAHSALSAAFANPNWEPTTSAAPVPPPFTGQLRIQVETVDFMSLDFFCCFSRNISIDLLWTKAICMPVNSSPLIPNSRLRLGERACLRCNNLLTVKWRDNKNVFVLSSLHADTTVQIQTVTGVVEKPLCIHEYNLNMEGVDHNSQLLALFLIACKARRWYKKVSVYLFQLALVNAYVLYQAVGRTGSFLKFQEEIITALLFPDGAVAQLPNPNAVSRLHEKHFMLLFYVLPGTPTHKNPQRRCRVCRKCGNRLDTAFIVSPLATNLVFAL</sequence>
<dbReference type="Pfam" id="PF13843">
    <property type="entry name" value="DDE_Tnp_1_7"/>
    <property type="match status" value="1"/>
</dbReference>
<dbReference type="PANTHER" id="PTHR46599">
    <property type="entry name" value="PIGGYBAC TRANSPOSABLE ELEMENT-DERIVED PROTEIN 4"/>
    <property type="match status" value="1"/>
</dbReference>
<organism evidence="2 3">
    <name type="scientific">Aquarana catesbeiana</name>
    <name type="common">American bullfrog</name>
    <name type="synonym">Rana catesbeiana</name>
    <dbReference type="NCBI Taxonomy" id="8400"/>
    <lineage>
        <taxon>Eukaryota</taxon>
        <taxon>Metazoa</taxon>
        <taxon>Chordata</taxon>
        <taxon>Craniata</taxon>
        <taxon>Vertebrata</taxon>
        <taxon>Euteleostomi</taxon>
        <taxon>Amphibia</taxon>
        <taxon>Batrachia</taxon>
        <taxon>Anura</taxon>
        <taxon>Neobatrachia</taxon>
        <taxon>Ranoidea</taxon>
        <taxon>Ranidae</taxon>
        <taxon>Aquarana</taxon>
    </lineage>
</organism>
<keyword evidence="3" id="KW-1185">Reference proteome</keyword>
<dbReference type="AlphaFoldDB" id="A0A2G9RQC2"/>
<reference evidence="3" key="1">
    <citation type="journal article" date="2017" name="Nat. Commun.">
        <title>The North American bullfrog draft genome provides insight into hormonal regulation of long noncoding RNA.</title>
        <authorList>
            <person name="Hammond S.A."/>
            <person name="Warren R.L."/>
            <person name="Vandervalk B.P."/>
            <person name="Kucuk E."/>
            <person name="Khan H."/>
            <person name="Gibb E.A."/>
            <person name="Pandoh P."/>
            <person name="Kirk H."/>
            <person name="Zhao Y."/>
            <person name="Jones M."/>
            <person name="Mungall A.J."/>
            <person name="Coope R."/>
            <person name="Pleasance S."/>
            <person name="Moore R.A."/>
            <person name="Holt R.A."/>
            <person name="Round J.M."/>
            <person name="Ohora S."/>
            <person name="Walle B.V."/>
            <person name="Veldhoen N."/>
            <person name="Helbing C.C."/>
            <person name="Birol I."/>
        </authorList>
    </citation>
    <scope>NUCLEOTIDE SEQUENCE [LARGE SCALE GENOMIC DNA]</scope>
</reference>
<feature type="domain" description="PiggyBac transposable element-derived protein" evidence="1">
    <location>
        <begin position="112"/>
        <end position="206"/>
    </location>
</feature>
<proteinExistence type="predicted"/>
<protein>
    <recommendedName>
        <fullName evidence="1">PiggyBac transposable element-derived protein domain-containing protein</fullName>
    </recommendedName>
</protein>
<name>A0A2G9RQC2_AQUCT</name>
<accession>A0A2G9RQC2</accession>
<gene>
    <name evidence="2" type="ORF">AB205_0044470</name>
</gene>